<name>A0A397GU02_9GLOM</name>
<evidence type="ECO:0000313" key="2">
    <source>
        <dbReference type="Proteomes" id="UP000266861"/>
    </source>
</evidence>
<dbReference type="AlphaFoldDB" id="A0A397GU02"/>
<organism evidence="1 2">
    <name type="scientific">Diversispora epigaea</name>
    <dbReference type="NCBI Taxonomy" id="1348612"/>
    <lineage>
        <taxon>Eukaryota</taxon>
        <taxon>Fungi</taxon>
        <taxon>Fungi incertae sedis</taxon>
        <taxon>Mucoromycota</taxon>
        <taxon>Glomeromycotina</taxon>
        <taxon>Glomeromycetes</taxon>
        <taxon>Diversisporales</taxon>
        <taxon>Diversisporaceae</taxon>
        <taxon>Diversispora</taxon>
    </lineage>
</organism>
<comment type="caution">
    <text evidence="1">The sequence shown here is derived from an EMBL/GenBank/DDBJ whole genome shotgun (WGS) entry which is preliminary data.</text>
</comment>
<dbReference type="EMBL" id="PQFF01000379">
    <property type="protein sequence ID" value="RHZ54285.1"/>
    <property type="molecule type" value="Genomic_DNA"/>
</dbReference>
<reference evidence="1 2" key="1">
    <citation type="submission" date="2018-08" db="EMBL/GenBank/DDBJ databases">
        <title>Genome and evolution of the arbuscular mycorrhizal fungus Diversispora epigaea (formerly Glomus versiforme) and its bacterial endosymbionts.</title>
        <authorList>
            <person name="Sun X."/>
            <person name="Fei Z."/>
            <person name="Harrison M."/>
        </authorList>
    </citation>
    <scope>NUCLEOTIDE SEQUENCE [LARGE SCALE GENOMIC DNA]</scope>
    <source>
        <strain evidence="1 2">IT104</strain>
    </source>
</reference>
<sequence>MPKENNEFRMKEEFVTMRSHNEGLVCLDLYLGGEPIELMREDKHLEILINITKSELDEVKELELDKVEELDD</sequence>
<protein>
    <submittedName>
        <fullName evidence="1">Uncharacterized protein</fullName>
    </submittedName>
</protein>
<dbReference type="Proteomes" id="UP000266861">
    <property type="component" value="Unassembled WGS sequence"/>
</dbReference>
<keyword evidence="2" id="KW-1185">Reference proteome</keyword>
<gene>
    <name evidence="1" type="ORF">Glove_428g64</name>
</gene>
<proteinExistence type="predicted"/>
<accession>A0A397GU02</accession>
<evidence type="ECO:0000313" key="1">
    <source>
        <dbReference type="EMBL" id="RHZ54285.1"/>
    </source>
</evidence>